<comment type="caution">
    <text evidence="1">The sequence shown here is derived from an EMBL/GenBank/DDBJ whole genome shotgun (WGS) entry which is preliminary data.</text>
</comment>
<feature type="non-terminal residue" evidence="1">
    <location>
        <position position="61"/>
    </location>
</feature>
<evidence type="ECO:0000313" key="2">
    <source>
        <dbReference type="Proteomes" id="UP000286997"/>
    </source>
</evidence>
<dbReference type="AlphaFoldDB" id="A0A437NL79"/>
<dbReference type="RefSeq" id="WP_210249615.1">
    <property type="nucleotide sequence ID" value="NZ_SACP01000110.1"/>
</dbReference>
<accession>A0A437NL79</accession>
<name>A0A437NL79_9HYPH</name>
<dbReference type="Proteomes" id="UP000286997">
    <property type="component" value="Unassembled WGS sequence"/>
</dbReference>
<gene>
    <name evidence="1" type="ORF">EOE48_28610</name>
</gene>
<evidence type="ECO:0000313" key="1">
    <source>
        <dbReference type="EMBL" id="RVU10678.1"/>
    </source>
</evidence>
<dbReference type="EMBL" id="SACP01000110">
    <property type="protein sequence ID" value="RVU10678.1"/>
    <property type="molecule type" value="Genomic_DNA"/>
</dbReference>
<proteinExistence type="predicted"/>
<sequence length="61" mass="6635">MGLQSSPSILQQGELSACVSPISLPIFSTHFSPKRLLPMSVFTAYFCGTGSHRFDDANPNF</sequence>
<keyword evidence="2" id="KW-1185">Reference proteome</keyword>
<protein>
    <submittedName>
        <fullName evidence="1">Uncharacterized protein</fullName>
    </submittedName>
</protein>
<organism evidence="1 2">
    <name type="scientific">Methylobacterium oryzihabitans</name>
    <dbReference type="NCBI Taxonomy" id="2499852"/>
    <lineage>
        <taxon>Bacteria</taxon>
        <taxon>Pseudomonadati</taxon>
        <taxon>Pseudomonadota</taxon>
        <taxon>Alphaproteobacteria</taxon>
        <taxon>Hyphomicrobiales</taxon>
        <taxon>Methylobacteriaceae</taxon>
        <taxon>Methylobacterium</taxon>
    </lineage>
</organism>
<reference evidence="1 2" key="1">
    <citation type="submission" date="2019-01" db="EMBL/GenBank/DDBJ databases">
        <authorList>
            <person name="Chen W.-M."/>
        </authorList>
    </citation>
    <scope>NUCLEOTIDE SEQUENCE [LARGE SCALE GENOMIC DNA]</scope>
    <source>
        <strain evidence="1 2">TER-1</strain>
    </source>
</reference>